<dbReference type="Proteomes" id="UP000236291">
    <property type="component" value="Unassembled WGS sequence"/>
</dbReference>
<dbReference type="SUPFAM" id="SSF53335">
    <property type="entry name" value="S-adenosyl-L-methionine-dependent methyltransferases"/>
    <property type="match status" value="1"/>
</dbReference>
<dbReference type="PANTHER" id="PTHR42873:SF1">
    <property type="entry name" value="S-ADENOSYLMETHIONINE-DEPENDENT METHYLTRANSFERASE DOMAIN-CONTAINING PROTEIN"/>
    <property type="match status" value="1"/>
</dbReference>
<comment type="caution">
    <text evidence="1">The sequence shown here is derived from an EMBL/GenBank/DDBJ whole genome shotgun (WGS) entry which is preliminary data.</text>
</comment>
<accession>A0A2K3L1C8</accession>
<dbReference type="AlphaFoldDB" id="A0A2K3L1C8"/>
<evidence type="ECO:0000313" key="2">
    <source>
        <dbReference type="EMBL" id="PNY09078.1"/>
    </source>
</evidence>
<sequence length="88" mass="9338">VLHGASGMYRNLNSLAMQLTKRGGLLMTCSCSGAVTQSGIFPRILQSAASMAKRKITVLRDAGAACDHPIDPSYPEGAYLTNILLRVS</sequence>
<reference evidence="1 3" key="1">
    <citation type="journal article" date="2014" name="Am. J. Bot.">
        <title>Genome assembly and annotation for red clover (Trifolium pratense; Fabaceae).</title>
        <authorList>
            <person name="Istvanek J."/>
            <person name="Jaros M."/>
            <person name="Krenek A."/>
            <person name="Repkova J."/>
        </authorList>
    </citation>
    <scope>NUCLEOTIDE SEQUENCE [LARGE SCALE GENOMIC DNA]</scope>
    <source>
        <strain evidence="3">cv. Tatra</strain>
        <tissue evidence="1">Young leaves</tissue>
    </source>
</reference>
<feature type="non-terminal residue" evidence="1">
    <location>
        <position position="1"/>
    </location>
</feature>
<dbReference type="GO" id="GO:0032259">
    <property type="term" value="P:methylation"/>
    <property type="evidence" value="ECO:0007669"/>
    <property type="project" value="UniProtKB-KW"/>
</dbReference>
<dbReference type="GO" id="GO:0008168">
    <property type="term" value="F:methyltransferase activity"/>
    <property type="evidence" value="ECO:0007669"/>
    <property type="project" value="UniProtKB-KW"/>
</dbReference>
<dbReference type="ExpressionAtlas" id="A0A2K3L1C8">
    <property type="expression patterns" value="baseline"/>
</dbReference>
<reference evidence="1 3" key="2">
    <citation type="journal article" date="2017" name="Front. Plant Sci.">
        <title>Gene Classification and Mining of Molecular Markers Useful in Red Clover (Trifolium pratense) Breeding.</title>
        <authorList>
            <person name="Istvanek J."/>
            <person name="Dluhosova J."/>
            <person name="Dluhos P."/>
            <person name="Patkova L."/>
            <person name="Nedelnik J."/>
            <person name="Repkova J."/>
        </authorList>
    </citation>
    <scope>NUCLEOTIDE SEQUENCE [LARGE SCALE GENOMIC DNA]</scope>
    <source>
        <strain evidence="3">cv. Tatra</strain>
        <tissue evidence="1">Young leaves</tissue>
    </source>
</reference>
<dbReference type="EMBL" id="ASHM01024504">
    <property type="protein sequence ID" value="PNX72328.1"/>
    <property type="molecule type" value="Genomic_DNA"/>
</dbReference>
<evidence type="ECO:0000313" key="1">
    <source>
        <dbReference type="EMBL" id="PNX72328.1"/>
    </source>
</evidence>
<evidence type="ECO:0000313" key="3">
    <source>
        <dbReference type="Proteomes" id="UP000236291"/>
    </source>
</evidence>
<keyword evidence="1" id="KW-0489">Methyltransferase</keyword>
<proteinExistence type="predicted"/>
<name>A0A2K3L1C8_TRIPR</name>
<dbReference type="Gene3D" id="3.40.50.150">
    <property type="entry name" value="Vaccinia Virus protein VP39"/>
    <property type="match status" value="1"/>
</dbReference>
<keyword evidence="1" id="KW-0808">Transferase</keyword>
<protein>
    <submittedName>
        <fullName evidence="1">Ribosomal RNA large subunit methyltransferase I-like protein</fullName>
    </submittedName>
</protein>
<gene>
    <name evidence="2" type="ORF">L195_g005623</name>
    <name evidence="1" type="ORF">L195_g028218</name>
</gene>
<dbReference type="EMBL" id="ASHM01002916">
    <property type="protein sequence ID" value="PNY09078.1"/>
    <property type="molecule type" value="Genomic_DNA"/>
</dbReference>
<dbReference type="InterPro" id="IPR029063">
    <property type="entry name" value="SAM-dependent_MTases_sf"/>
</dbReference>
<dbReference type="PANTHER" id="PTHR42873">
    <property type="entry name" value="RIBOSOMAL RNA LARGE SUBUNIT METHYLTRANSFERASE"/>
    <property type="match status" value="1"/>
</dbReference>
<organism evidence="1 3">
    <name type="scientific">Trifolium pratense</name>
    <name type="common">Red clover</name>
    <dbReference type="NCBI Taxonomy" id="57577"/>
    <lineage>
        <taxon>Eukaryota</taxon>
        <taxon>Viridiplantae</taxon>
        <taxon>Streptophyta</taxon>
        <taxon>Embryophyta</taxon>
        <taxon>Tracheophyta</taxon>
        <taxon>Spermatophyta</taxon>
        <taxon>Magnoliopsida</taxon>
        <taxon>eudicotyledons</taxon>
        <taxon>Gunneridae</taxon>
        <taxon>Pentapetalae</taxon>
        <taxon>rosids</taxon>
        <taxon>fabids</taxon>
        <taxon>Fabales</taxon>
        <taxon>Fabaceae</taxon>
        <taxon>Papilionoideae</taxon>
        <taxon>50 kb inversion clade</taxon>
        <taxon>NPAAA clade</taxon>
        <taxon>Hologalegina</taxon>
        <taxon>IRL clade</taxon>
        <taxon>Trifolieae</taxon>
        <taxon>Trifolium</taxon>
    </lineage>
</organism>